<dbReference type="PANTHER" id="PTHR33332">
    <property type="entry name" value="REVERSE TRANSCRIPTASE DOMAIN-CONTAINING PROTEIN"/>
    <property type="match status" value="1"/>
</dbReference>
<proteinExistence type="predicted"/>
<accession>A0ABQ8SRV7</accession>
<keyword evidence="3" id="KW-1185">Reference proteome</keyword>
<feature type="domain" description="Reverse transcriptase" evidence="1">
    <location>
        <begin position="13"/>
        <end position="104"/>
    </location>
</feature>
<comment type="caution">
    <text evidence="2">The sequence shown here is derived from an EMBL/GenBank/DDBJ whole genome shotgun (WGS) entry which is preliminary data.</text>
</comment>
<dbReference type="Proteomes" id="UP001148838">
    <property type="component" value="Unassembled WGS sequence"/>
</dbReference>
<sequence>MVVFWDRCLYSIYIVFPTQDHLTIAHFADDVAILSKGTCESAAEQLNIFCEKVSTWCKQWRVIMNSQKSNLVKFTYKRNTVNYPVILCGSEVPMAQSVRYLGLILDSKITWHNHISAIVKRIRHRIYLLKHIIQDRSPLPLHYKRRIYISIVRPVWQCGCSIWGSASASQIRRIQVMQNRYLGLMSGAPWYISNKNLHDDLCIPEVMEVLRQSYIRLYNSFLNHINPPQDPAHRRLKRERHSDMRL</sequence>
<name>A0ABQ8SRV7_PERAM</name>
<evidence type="ECO:0000313" key="3">
    <source>
        <dbReference type="Proteomes" id="UP001148838"/>
    </source>
</evidence>
<dbReference type="EMBL" id="JAJSOF020000021">
    <property type="protein sequence ID" value="KAJ4436653.1"/>
    <property type="molecule type" value="Genomic_DNA"/>
</dbReference>
<reference evidence="2 3" key="1">
    <citation type="journal article" date="2022" name="Allergy">
        <title>Genome assembly and annotation of Periplaneta americana reveal a comprehensive cockroach allergen profile.</title>
        <authorList>
            <person name="Wang L."/>
            <person name="Xiong Q."/>
            <person name="Saelim N."/>
            <person name="Wang L."/>
            <person name="Nong W."/>
            <person name="Wan A.T."/>
            <person name="Shi M."/>
            <person name="Liu X."/>
            <person name="Cao Q."/>
            <person name="Hui J.H.L."/>
            <person name="Sookrung N."/>
            <person name="Leung T.F."/>
            <person name="Tungtrongchitr A."/>
            <person name="Tsui S.K.W."/>
        </authorList>
    </citation>
    <scope>NUCLEOTIDE SEQUENCE [LARGE SCALE GENOMIC DNA]</scope>
    <source>
        <strain evidence="2">PWHHKU_190912</strain>
    </source>
</reference>
<organism evidence="2 3">
    <name type="scientific">Periplaneta americana</name>
    <name type="common">American cockroach</name>
    <name type="synonym">Blatta americana</name>
    <dbReference type="NCBI Taxonomy" id="6978"/>
    <lineage>
        <taxon>Eukaryota</taxon>
        <taxon>Metazoa</taxon>
        <taxon>Ecdysozoa</taxon>
        <taxon>Arthropoda</taxon>
        <taxon>Hexapoda</taxon>
        <taxon>Insecta</taxon>
        <taxon>Pterygota</taxon>
        <taxon>Neoptera</taxon>
        <taxon>Polyneoptera</taxon>
        <taxon>Dictyoptera</taxon>
        <taxon>Blattodea</taxon>
        <taxon>Blattoidea</taxon>
        <taxon>Blattidae</taxon>
        <taxon>Blattinae</taxon>
        <taxon>Periplaneta</taxon>
    </lineage>
</organism>
<protein>
    <recommendedName>
        <fullName evidence="1">Reverse transcriptase domain-containing protein</fullName>
    </recommendedName>
</protein>
<evidence type="ECO:0000313" key="2">
    <source>
        <dbReference type="EMBL" id="KAJ4436653.1"/>
    </source>
</evidence>
<dbReference type="InterPro" id="IPR000477">
    <property type="entry name" value="RT_dom"/>
</dbReference>
<dbReference type="Pfam" id="PF00078">
    <property type="entry name" value="RVT_1"/>
    <property type="match status" value="1"/>
</dbReference>
<gene>
    <name evidence="2" type="ORF">ANN_16784</name>
</gene>
<evidence type="ECO:0000259" key="1">
    <source>
        <dbReference type="Pfam" id="PF00078"/>
    </source>
</evidence>